<evidence type="ECO:0000256" key="2">
    <source>
        <dbReference type="SAM" id="Phobius"/>
    </source>
</evidence>
<comment type="caution">
    <text evidence="3">The sequence shown here is derived from an EMBL/GenBank/DDBJ whole genome shotgun (WGS) entry which is preliminary data.</text>
</comment>
<keyword evidence="2" id="KW-1133">Transmembrane helix</keyword>
<dbReference type="EMBL" id="CASHTH010002598">
    <property type="protein sequence ID" value="CAI8032356.1"/>
    <property type="molecule type" value="Genomic_DNA"/>
</dbReference>
<dbReference type="Proteomes" id="UP001174909">
    <property type="component" value="Unassembled WGS sequence"/>
</dbReference>
<dbReference type="AlphaFoldDB" id="A0AA35SP74"/>
<proteinExistence type="predicted"/>
<name>A0AA35SP74_GEOBA</name>
<keyword evidence="2" id="KW-0812">Transmembrane</keyword>
<evidence type="ECO:0000313" key="3">
    <source>
        <dbReference type="EMBL" id="CAI8032356.1"/>
    </source>
</evidence>
<keyword evidence="2" id="KW-0472">Membrane</keyword>
<organism evidence="3 4">
    <name type="scientific">Geodia barretti</name>
    <name type="common">Barrett's horny sponge</name>
    <dbReference type="NCBI Taxonomy" id="519541"/>
    <lineage>
        <taxon>Eukaryota</taxon>
        <taxon>Metazoa</taxon>
        <taxon>Porifera</taxon>
        <taxon>Demospongiae</taxon>
        <taxon>Heteroscleromorpha</taxon>
        <taxon>Tetractinellida</taxon>
        <taxon>Astrophorina</taxon>
        <taxon>Geodiidae</taxon>
        <taxon>Geodia</taxon>
    </lineage>
</organism>
<evidence type="ECO:0000313" key="4">
    <source>
        <dbReference type="Proteomes" id="UP001174909"/>
    </source>
</evidence>
<protein>
    <submittedName>
        <fullName evidence="3">Uncharacterized protein</fullName>
    </submittedName>
</protein>
<evidence type="ECO:0000256" key="1">
    <source>
        <dbReference type="SAM" id="MobiDB-lite"/>
    </source>
</evidence>
<sequence>MTISGSGSGGNSPSQVDCTTDFVRANCTNEVRLPSEKALSVLFGAVASAVVVLAVVLVVVTIVCQRRRRGTKAYYSVTIQPRDSDTRESIRSNAPVLDLRQDQLGRSVEGGESVAMVETVTQSACTEPPSEKSALVTAEGFKKDCLSVAASKSQFSFEDGTSLHDYPASVDLEVSGRDEGEPARANIMGYCDIYSSQILALPTEDTTPVKRDQSLRPAPSSHSSGRRLKRHLPAATATPTPHITRKSQVWYHKDWLLRDPGVTQIYLGQNLSPHHCLLT</sequence>
<reference evidence="3" key="1">
    <citation type="submission" date="2023-03" db="EMBL/GenBank/DDBJ databases">
        <authorList>
            <person name="Steffen K."/>
            <person name="Cardenas P."/>
        </authorList>
    </citation>
    <scope>NUCLEOTIDE SEQUENCE</scope>
</reference>
<feature type="region of interest" description="Disordered" evidence="1">
    <location>
        <begin position="206"/>
        <end position="239"/>
    </location>
</feature>
<feature type="transmembrane region" description="Helical" evidence="2">
    <location>
        <begin position="41"/>
        <end position="64"/>
    </location>
</feature>
<keyword evidence="4" id="KW-1185">Reference proteome</keyword>
<accession>A0AA35SP74</accession>
<gene>
    <name evidence="3" type="ORF">GBAR_LOCUS18293</name>
</gene>